<feature type="compositionally biased region" description="Acidic residues" evidence="2">
    <location>
        <begin position="73"/>
        <end position="87"/>
    </location>
</feature>
<feature type="domain" description="DUF4352" evidence="3">
    <location>
        <begin position="89"/>
        <end position="204"/>
    </location>
</feature>
<accession>A0A969PPD9</accession>
<protein>
    <submittedName>
        <fullName evidence="4">DUF4352 domain-containing protein</fullName>
    </submittedName>
</protein>
<dbReference type="Proteomes" id="UP000752012">
    <property type="component" value="Unassembled WGS sequence"/>
</dbReference>
<organism evidence="4 5">
    <name type="scientific">Alkalicoccus luteus</name>
    <dbReference type="NCBI Taxonomy" id="1237094"/>
    <lineage>
        <taxon>Bacteria</taxon>
        <taxon>Bacillati</taxon>
        <taxon>Bacillota</taxon>
        <taxon>Bacilli</taxon>
        <taxon>Bacillales</taxon>
        <taxon>Bacillaceae</taxon>
        <taxon>Alkalicoccus</taxon>
    </lineage>
</organism>
<feature type="compositionally biased region" description="Low complexity" evidence="2">
    <location>
        <begin position="27"/>
        <end position="39"/>
    </location>
</feature>
<keyword evidence="5" id="KW-1185">Reference proteome</keyword>
<dbReference type="InterPro" id="IPR029051">
    <property type="entry name" value="DUF4352"/>
</dbReference>
<keyword evidence="1" id="KW-0732">Signal</keyword>
<feature type="compositionally biased region" description="Acidic residues" evidence="2">
    <location>
        <begin position="40"/>
        <end position="66"/>
    </location>
</feature>
<dbReference type="InterPro" id="IPR029050">
    <property type="entry name" value="Immunoprotect_excell_Ig-like"/>
</dbReference>
<evidence type="ECO:0000259" key="3">
    <source>
        <dbReference type="Pfam" id="PF11611"/>
    </source>
</evidence>
<sequence>MKKAVFATTLGAALLLTACGESDIETNSGNESSNNAEANAAEENEEVDNEPEENNSAENDADEDNNENNAENEANEEVEEEGQEEESISIGDTITFDGLAITLNDAYTSDGNDFETPNNDHYVILDMTIENTTDEEANISTMLQMSLQDDESYTHDVTIYTDTTGTLDGEIGAGRDVRGEVAFDVNDSDTYEFIFENPFTSGQAIWEIEVN</sequence>
<reference evidence="4 5" key="1">
    <citation type="submission" date="2020-03" db="EMBL/GenBank/DDBJ databases">
        <title>Assessment of the enzymatic potential of alkaline-tolerant lipase obtained from Bacillus luteus H11 (technogenic soil) for the bioremediation of saline soils contaminated with petroleum substances.</title>
        <authorList>
            <person name="Kalwasinska A."/>
        </authorList>
    </citation>
    <scope>NUCLEOTIDE SEQUENCE [LARGE SCALE GENOMIC DNA]</scope>
    <source>
        <strain evidence="4 5">H11</strain>
    </source>
</reference>
<evidence type="ECO:0000256" key="2">
    <source>
        <dbReference type="SAM" id="MobiDB-lite"/>
    </source>
</evidence>
<dbReference type="Gene3D" id="2.60.40.1240">
    <property type="match status" value="1"/>
</dbReference>
<dbReference type="RefSeq" id="WP_168006931.1">
    <property type="nucleotide sequence ID" value="NZ_JAATHJ010000013.1"/>
</dbReference>
<evidence type="ECO:0000313" key="5">
    <source>
        <dbReference type="Proteomes" id="UP000752012"/>
    </source>
</evidence>
<dbReference type="AlphaFoldDB" id="A0A969PPD9"/>
<proteinExistence type="predicted"/>
<feature type="region of interest" description="Disordered" evidence="2">
    <location>
        <begin position="23"/>
        <end position="89"/>
    </location>
</feature>
<name>A0A969PPD9_9BACI</name>
<dbReference type="PROSITE" id="PS51257">
    <property type="entry name" value="PROKAR_LIPOPROTEIN"/>
    <property type="match status" value="1"/>
</dbReference>
<gene>
    <name evidence="4" type="ORF">HCN83_10115</name>
</gene>
<dbReference type="Pfam" id="PF11611">
    <property type="entry name" value="DUF4352"/>
    <property type="match status" value="1"/>
</dbReference>
<evidence type="ECO:0000313" key="4">
    <source>
        <dbReference type="EMBL" id="NJP37940.1"/>
    </source>
</evidence>
<evidence type="ECO:0000256" key="1">
    <source>
        <dbReference type="ARBA" id="ARBA00022729"/>
    </source>
</evidence>
<comment type="caution">
    <text evidence="4">The sequence shown here is derived from an EMBL/GenBank/DDBJ whole genome shotgun (WGS) entry which is preliminary data.</text>
</comment>
<dbReference type="EMBL" id="JAATHJ010000013">
    <property type="protein sequence ID" value="NJP37940.1"/>
    <property type="molecule type" value="Genomic_DNA"/>
</dbReference>